<name>A0ABS7L8V1_9FIRM</name>
<dbReference type="PANTHER" id="PTHR34390:SF2">
    <property type="entry name" value="SUCCINATE TRANSPORTER SUBUNIT YJJP-RELATED"/>
    <property type="match status" value="1"/>
</dbReference>
<gene>
    <name evidence="9" type="ORF">FLB61_10545</name>
</gene>
<evidence type="ECO:0000256" key="5">
    <source>
        <dbReference type="ARBA" id="ARBA00023136"/>
    </source>
</evidence>
<evidence type="ECO:0000256" key="6">
    <source>
        <dbReference type="ARBA" id="ARBA00034125"/>
    </source>
</evidence>
<dbReference type="EMBL" id="VIRV01000017">
    <property type="protein sequence ID" value="MBY0759518.1"/>
    <property type="molecule type" value="Genomic_DNA"/>
</dbReference>
<reference evidence="9 10" key="1">
    <citation type="journal article" date="2020" name="New Microbes New Infect">
        <title>Sellimonas caecigallum sp. nov., description and genome sequence of a new member of the Sellimonas genus isolated from the cecum of feral chicken.</title>
        <authorList>
            <person name="Wongkuna S."/>
            <person name="Ghimire S."/>
            <person name="Antony L."/>
            <person name="Chankhamhaengdecha S."/>
            <person name="Janvilisri T."/>
            <person name="Scaria J."/>
        </authorList>
    </citation>
    <scope>NUCLEOTIDE SEQUENCE [LARGE SCALE GENOMIC DNA]</scope>
    <source>
        <strain evidence="9 10">SW451</strain>
    </source>
</reference>
<organism evidence="9 10">
    <name type="scientific">Sellimonas caecigallum</name>
    <dbReference type="NCBI Taxonomy" id="2592333"/>
    <lineage>
        <taxon>Bacteria</taxon>
        <taxon>Bacillati</taxon>
        <taxon>Bacillota</taxon>
        <taxon>Clostridia</taxon>
        <taxon>Lachnospirales</taxon>
        <taxon>Lachnospiraceae</taxon>
        <taxon>Sellimonas</taxon>
    </lineage>
</organism>
<evidence type="ECO:0000256" key="2">
    <source>
        <dbReference type="ARBA" id="ARBA00022475"/>
    </source>
</evidence>
<keyword evidence="5 7" id="KW-0472">Membrane</keyword>
<dbReference type="PANTHER" id="PTHR34390">
    <property type="entry name" value="UPF0442 PROTEIN YJJB-RELATED"/>
    <property type="match status" value="1"/>
</dbReference>
<evidence type="ECO:0000256" key="3">
    <source>
        <dbReference type="ARBA" id="ARBA00022692"/>
    </source>
</evidence>
<comment type="caution">
    <text evidence="9">The sequence shown here is derived from an EMBL/GenBank/DDBJ whole genome shotgun (WGS) entry which is preliminary data.</text>
</comment>
<feature type="transmembrane region" description="Helical" evidence="7">
    <location>
        <begin position="112"/>
        <end position="132"/>
    </location>
</feature>
<evidence type="ECO:0000259" key="8">
    <source>
        <dbReference type="Pfam" id="PF06738"/>
    </source>
</evidence>
<dbReference type="Pfam" id="PF06738">
    <property type="entry name" value="ThrE"/>
    <property type="match status" value="1"/>
</dbReference>
<evidence type="ECO:0000313" key="10">
    <source>
        <dbReference type="Proteomes" id="UP000779049"/>
    </source>
</evidence>
<evidence type="ECO:0000313" key="9">
    <source>
        <dbReference type="EMBL" id="MBY0759518.1"/>
    </source>
</evidence>
<comment type="subcellular location">
    <subcellularLocation>
        <location evidence="1">Cell membrane</location>
        <topology evidence="1">Multi-pass membrane protein</topology>
    </subcellularLocation>
</comment>
<dbReference type="RefSeq" id="WP_087202558.1">
    <property type="nucleotide sequence ID" value="NZ_CP173660.1"/>
</dbReference>
<protein>
    <submittedName>
        <fullName evidence="9">Threonine/serine exporter family protein</fullName>
    </submittedName>
</protein>
<keyword evidence="4 7" id="KW-1133">Transmembrane helix</keyword>
<keyword evidence="10" id="KW-1185">Reference proteome</keyword>
<comment type="similarity">
    <text evidence="6">Belongs to the ThrE exporter (TC 2.A.79) family.</text>
</comment>
<feature type="transmembrane region" description="Helical" evidence="7">
    <location>
        <begin position="193"/>
        <end position="212"/>
    </location>
</feature>
<feature type="domain" description="Threonine/serine exporter-like N-terminal" evidence="8">
    <location>
        <begin position="9"/>
        <end position="247"/>
    </location>
</feature>
<keyword evidence="2" id="KW-1003">Cell membrane</keyword>
<evidence type="ECO:0000256" key="1">
    <source>
        <dbReference type="ARBA" id="ARBA00004651"/>
    </source>
</evidence>
<keyword evidence="3 7" id="KW-0812">Transmembrane</keyword>
<accession>A0ABS7L8V1</accession>
<evidence type="ECO:0000256" key="7">
    <source>
        <dbReference type="SAM" id="Phobius"/>
    </source>
</evidence>
<feature type="transmembrane region" description="Helical" evidence="7">
    <location>
        <begin position="232"/>
        <end position="252"/>
    </location>
</feature>
<feature type="transmembrane region" description="Helical" evidence="7">
    <location>
        <begin position="139"/>
        <end position="158"/>
    </location>
</feature>
<dbReference type="InterPro" id="IPR050539">
    <property type="entry name" value="ThrE_Dicarb/AminoAcid_Exp"/>
</dbReference>
<dbReference type="Proteomes" id="UP000779049">
    <property type="component" value="Unassembled WGS sequence"/>
</dbReference>
<evidence type="ECO:0000256" key="4">
    <source>
        <dbReference type="ARBA" id="ARBA00022989"/>
    </source>
</evidence>
<sequence length="257" mass="27476">MDYKLLMDTAMLAGKLMLQSGAETYRVEDTMHHILKTSNLEKTEILVIMTGISASISGEDVAPISMAQRVDTRSTNLSVIEQINHISRRYCAGELSLDEAYCLLNDVKSVTYPRWVSILAPTGVAIGFTVFFDGTYYDVLATIIVGIFLSGIMLAGKGAGIPDLILDILNAVSVGIAALVMKRIMGDVMNLDTVIIGSIMPLVPGVAITNAVRDTFQGDYISGCARLLEAFLKAAFVALGIGIALSVFGEFITGGIV</sequence>
<proteinExistence type="inferred from homology"/>
<dbReference type="InterPro" id="IPR010619">
    <property type="entry name" value="ThrE-like_N"/>
</dbReference>